<feature type="transmembrane region" description="Helical" evidence="8">
    <location>
        <begin position="242"/>
        <end position="268"/>
    </location>
</feature>
<dbReference type="Gene3D" id="1.20.1530.20">
    <property type="match status" value="1"/>
</dbReference>
<evidence type="ECO:0000313" key="11">
    <source>
        <dbReference type="Proteomes" id="UP000032869"/>
    </source>
</evidence>
<accession>A0A093RXM5</accession>
<feature type="transmembrane region" description="Helical" evidence="8">
    <location>
        <begin position="288"/>
        <end position="313"/>
    </location>
</feature>
<evidence type="ECO:0000256" key="6">
    <source>
        <dbReference type="ARBA" id="ARBA00022989"/>
    </source>
</evidence>
<comment type="caution">
    <text evidence="9">The sequence shown here is derived from an EMBL/GenBank/DDBJ whole genome shotgun (WGS) entry which is preliminary data.</text>
</comment>
<evidence type="ECO:0000256" key="5">
    <source>
        <dbReference type="ARBA" id="ARBA00022692"/>
    </source>
</evidence>
<comment type="subcellular location">
    <subcellularLocation>
        <location evidence="1">Cell membrane</location>
        <topology evidence="1">Multi-pass membrane protein</topology>
    </subcellularLocation>
</comment>
<dbReference type="Proteomes" id="UP000032869">
    <property type="component" value="Unassembled WGS sequence"/>
</dbReference>
<dbReference type="RefSeq" id="WP_039306184.1">
    <property type="nucleotide sequence ID" value="NZ_JQHL01000007.1"/>
</dbReference>
<dbReference type="GO" id="GO:0005886">
    <property type="term" value="C:plasma membrane"/>
    <property type="evidence" value="ECO:0007669"/>
    <property type="project" value="UniProtKB-SubCell"/>
</dbReference>
<keyword evidence="5 8" id="KW-0812">Transmembrane</keyword>
<keyword evidence="4" id="KW-1003">Cell membrane</keyword>
<keyword evidence="6 8" id="KW-1133">Transmembrane helix</keyword>
<dbReference type="EMBL" id="JQHL01000007">
    <property type="protein sequence ID" value="KFX19318.1"/>
    <property type="molecule type" value="Genomic_DNA"/>
</dbReference>
<feature type="transmembrane region" description="Helical" evidence="8">
    <location>
        <begin position="39"/>
        <end position="58"/>
    </location>
</feature>
<protein>
    <submittedName>
        <fullName evidence="9">Transporter</fullName>
    </submittedName>
</protein>
<feature type="transmembrane region" description="Helical" evidence="8">
    <location>
        <begin position="129"/>
        <end position="151"/>
    </location>
</feature>
<dbReference type="AlphaFoldDB" id="A0A093RXM5"/>
<dbReference type="PANTHER" id="PTHR36838:SF4">
    <property type="entry name" value="AUXIN EFFLUX CARRIER FAMILY PROTEIN"/>
    <property type="match status" value="1"/>
</dbReference>
<evidence type="ECO:0000256" key="7">
    <source>
        <dbReference type="ARBA" id="ARBA00023136"/>
    </source>
</evidence>
<evidence type="ECO:0000256" key="3">
    <source>
        <dbReference type="ARBA" id="ARBA00022448"/>
    </source>
</evidence>
<dbReference type="InterPro" id="IPR004776">
    <property type="entry name" value="Mem_transp_PIN-like"/>
</dbReference>
<organism evidence="9 12">
    <name type="scientific">Pectobacterium betavasculorum</name>
    <dbReference type="NCBI Taxonomy" id="55207"/>
    <lineage>
        <taxon>Bacteria</taxon>
        <taxon>Pseudomonadati</taxon>
        <taxon>Pseudomonadota</taxon>
        <taxon>Gammaproteobacteria</taxon>
        <taxon>Enterobacterales</taxon>
        <taxon>Pectobacteriaceae</taxon>
        <taxon>Pectobacterium</taxon>
    </lineage>
</organism>
<reference evidence="11 12" key="1">
    <citation type="submission" date="2014-08" db="EMBL/GenBank/DDBJ databases">
        <title>Genome sequences of NCPPB Pectobacterium isolates.</title>
        <authorList>
            <person name="Glover R.H."/>
            <person name="Sapp M."/>
            <person name="Elphinstone J."/>
        </authorList>
    </citation>
    <scope>NUCLEOTIDE SEQUENCE [LARGE SCALE GENOMIC DNA]</scope>
    <source>
        <strain evidence="10 11">NCPPB 2793</strain>
        <strain evidence="9 12">NCPPB 2795</strain>
    </source>
</reference>
<evidence type="ECO:0000256" key="4">
    <source>
        <dbReference type="ARBA" id="ARBA00022475"/>
    </source>
</evidence>
<dbReference type="Pfam" id="PF03547">
    <property type="entry name" value="Mem_trans"/>
    <property type="match status" value="1"/>
</dbReference>
<comment type="similarity">
    <text evidence="2">Belongs to the auxin efflux carrier (TC 2.A.69) family.</text>
</comment>
<evidence type="ECO:0000256" key="1">
    <source>
        <dbReference type="ARBA" id="ARBA00004651"/>
    </source>
</evidence>
<dbReference type="GO" id="GO:0055085">
    <property type="term" value="P:transmembrane transport"/>
    <property type="evidence" value="ECO:0007669"/>
    <property type="project" value="InterPro"/>
</dbReference>
<dbReference type="Proteomes" id="UP000032874">
    <property type="component" value="Unassembled WGS sequence"/>
</dbReference>
<keyword evidence="7 8" id="KW-0472">Membrane</keyword>
<sequence>MSWETWSFAFNVTMPNLLMLLIGVALRKLNLLNDAFCDAAMRLVFNLSLPCLLFFSVATNHQAFSEQWPLVVYGTVGTLATFLLLEIVALRLVKEPTERGIFVQGGFRSNTGIMGMAFAMSAYGEEGVAVGSMYLMVTVIMFNALSVITLTRSLQRQSPDQRIPVSTLLRGIVTNPLIIGLLCGAAYAQSHLPIPTVVKQTGGFISSMALPLALLCAGASLEWRSMFRSSNVAMLSSVAKLLVVPGLLTFGGWMAGFRGVELGIIFLFSSTPTASGSYVMTRAMGGNATLAANIIGLTTAGGFFVIALGLYFLRSLGVI</sequence>
<name>A0A093RXM5_9GAMM</name>
<evidence type="ECO:0000313" key="10">
    <source>
        <dbReference type="EMBL" id="KFX19318.1"/>
    </source>
</evidence>
<feature type="transmembrane region" description="Helical" evidence="8">
    <location>
        <begin position="172"/>
        <end position="190"/>
    </location>
</feature>
<evidence type="ECO:0000313" key="12">
    <source>
        <dbReference type="Proteomes" id="UP000032874"/>
    </source>
</evidence>
<dbReference type="eggNOG" id="COG0679">
    <property type="taxonomic scope" value="Bacteria"/>
</dbReference>
<proteinExistence type="inferred from homology"/>
<dbReference type="OrthoDB" id="9786439at2"/>
<feature type="transmembrane region" description="Helical" evidence="8">
    <location>
        <begin position="70"/>
        <end position="93"/>
    </location>
</feature>
<gene>
    <name evidence="10" type="ORF">JV35_14805</name>
    <name evidence="9" type="ORF">KP22_18000</name>
</gene>
<feature type="transmembrane region" description="Helical" evidence="8">
    <location>
        <begin position="105"/>
        <end position="123"/>
    </location>
</feature>
<feature type="transmembrane region" description="Helical" evidence="8">
    <location>
        <begin position="202"/>
        <end position="221"/>
    </location>
</feature>
<evidence type="ECO:0000256" key="8">
    <source>
        <dbReference type="SAM" id="Phobius"/>
    </source>
</evidence>
<keyword evidence="11" id="KW-1185">Reference proteome</keyword>
<dbReference type="PANTHER" id="PTHR36838">
    <property type="entry name" value="AUXIN EFFLUX CARRIER FAMILY PROTEIN"/>
    <property type="match status" value="1"/>
</dbReference>
<evidence type="ECO:0000313" key="9">
    <source>
        <dbReference type="EMBL" id="KFX02601.1"/>
    </source>
</evidence>
<dbReference type="EMBL" id="JQHM01000013">
    <property type="protein sequence ID" value="KFX02601.1"/>
    <property type="molecule type" value="Genomic_DNA"/>
</dbReference>
<dbReference type="InterPro" id="IPR038770">
    <property type="entry name" value="Na+/solute_symporter_sf"/>
</dbReference>
<evidence type="ECO:0000256" key="2">
    <source>
        <dbReference type="ARBA" id="ARBA00010145"/>
    </source>
</evidence>
<keyword evidence="3" id="KW-0813">Transport</keyword>
<feature type="transmembrane region" description="Helical" evidence="8">
    <location>
        <begin position="6"/>
        <end position="27"/>
    </location>
</feature>
<dbReference type="STRING" id="55207.KP22_18000"/>